<name>A0A1Y2BNN3_9FUNG</name>
<sequence>MFFTRSLLSLAPRTPTTAFSLFGRPSLLSSVNASVNASSSSRWSTTIRPFSSSTPTFASLNQVLRGIRVPRKYKPATPALNGCPQRRAVCLKVFNVKPKKPNSAQRKVARVRMTTGKIVQAYIPGEGHNLQEHSVVLVRGGRVADCPGVRYKIIRGALDCQGVVNRTKGRSKYGAKKTKAEPAAGKKK</sequence>
<dbReference type="InterPro" id="IPR012340">
    <property type="entry name" value="NA-bd_OB-fold"/>
</dbReference>
<evidence type="ECO:0000256" key="1">
    <source>
        <dbReference type="ARBA" id="ARBA00005657"/>
    </source>
</evidence>
<dbReference type="OrthoDB" id="361013at2759"/>
<evidence type="ECO:0000256" key="3">
    <source>
        <dbReference type="ARBA" id="ARBA00023274"/>
    </source>
</evidence>
<feature type="region of interest" description="Disordered" evidence="4">
    <location>
        <begin position="168"/>
        <end position="188"/>
    </location>
</feature>
<evidence type="ECO:0000313" key="5">
    <source>
        <dbReference type="EMBL" id="ORY36368.1"/>
    </source>
</evidence>
<dbReference type="GO" id="GO:0003735">
    <property type="term" value="F:structural constituent of ribosome"/>
    <property type="evidence" value="ECO:0007669"/>
    <property type="project" value="InterPro"/>
</dbReference>
<reference evidence="5 6" key="1">
    <citation type="submission" date="2016-07" db="EMBL/GenBank/DDBJ databases">
        <title>Pervasive Adenine N6-methylation of Active Genes in Fungi.</title>
        <authorList>
            <consortium name="DOE Joint Genome Institute"/>
            <person name="Mondo S.J."/>
            <person name="Dannebaum R.O."/>
            <person name="Kuo R.C."/>
            <person name="Labutti K."/>
            <person name="Haridas S."/>
            <person name="Kuo A."/>
            <person name="Salamov A."/>
            <person name="Ahrendt S.R."/>
            <person name="Lipzen A."/>
            <person name="Sullivan W."/>
            <person name="Andreopoulos W.B."/>
            <person name="Clum A."/>
            <person name="Lindquist E."/>
            <person name="Daum C."/>
            <person name="Ramamoorthy G.K."/>
            <person name="Gryganskyi A."/>
            <person name="Culley D."/>
            <person name="Magnuson J.K."/>
            <person name="James T.Y."/>
            <person name="O'Malley M.A."/>
            <person name="Stajich J.E."/>
            <person name="Spatafora J.W."/>
            <person name="Visel A."/>
            <person name="Grigoriev I.V."/>
        </authorList>
    </citation>
    <scope>NUCLEOTIDE SEQUENCE [LARGE SCALE GENOMIC DNA]</scope>
    <source>
        <strain evidence="5 6">JEL800</strain>
    </source>
</reference>
<proteinExistence type="inferred from homology"/>
<comment type="caution">
    <text evidence="5">The sequence shown here is derived from an EMBL/GenBank/DDBJ whole genome shotgun (WGS) entry which is preliminary data.</text>
</comment>
<evidence type="ECO:0000313" key="6">
    <source>
        <dbReference type="Proteomes" id="UP000193642"/>
    </source>
</evidence>
<dbReference type="GO" id="GO:0015935">
    <property type="term" value="C:small ribosomal subunit"/>
    <property type="evidence" value="ECO:0007669"/>
    <property type="project" value="InterPro"/>
</dbReference>
<dbReference type="NCBIfam" id="TIGR00981">
    <property type="entry name" value="rpsL_bact"/>
    <property type="match status" value="1"/>
</dbReference>
<evidence type="ECO:0000256" key="4">
    <source>
        <dbReference type="SAM" id="MobiDB-lite"/>
    </source>
</evidence>
<keyword evidence="2 5" id="KW-0689">Ribosomal protein</keyword>
<feature type="compositionally biased region" description="Basic residues" evidence="4">
    <location>
        <begin position="168"/>
        <end position="177"/>
    </location>
</feature>
<gene>
    <name evidence="5" type="ORF">BCR33DRAFT_722170</name>
</gene>
<dbReference type="InterPro" id="IPR006032">
    <property type="entry name" value="Ribosomal_uS12"/>
</dbReference>
<dbReference type="PROSITE" id="PS00055">
    <property type="entry name" value="RIBOSOMAL_S12"/>
    <property type="match status" value="1"/>
</dbReference>
<dbReference type="PRINTS" id="PR01034">
    <property type="entry name" value="RIBOSOMALS12"/>
</dbReference>
<dbReference type="STRING" id="329046.A0A1Y2BNN3"/>
<accession>A0A1Y2BNN3</accession>
<keyword evidence="3" id="KW-0687">Ribonucleoprotein</keyword>
<organism evidence="5 6">
    <name type="scientific">Rhizoclosmatium globosum</name>
    <dbReference type="NCBI Taxonomy" id="329046"/>
    <lineage>
        <taxon>Eukaryota</taxon>
        <taxon>Fungi</taxon>
        <taxon>Fungi incertae sedis</taxon>
        <taxon>Chytridiomycota</taxon>
        <taxon>Chytridiomycota incertae sedis</taxon>
        <taxon>Chytridiomycetes</taxon>
        <taxon>Chytridiales</taxon>
        <taxon>Chytriomycetaceae</taxon>
        <taxon>Rhizoclosmatium</taxon>
    </lineage>
</organism>
<dbReference type="FunFam" id="2.40.50.140:FF:000099">
    <property type="entry name" value="Ribosomal protein S12, mitochondrial"/>
    <property type="match status" value="1"/>
</dbReference>
<dbReference type="Proteomes" id="UP000193642">
    <property type="component" value="Unassembled WGS sequence"/>
</dbReference>
<keyword evidence="6" id="KW-1185">Reference proteome</keyword>
<dbReference type="EMBL" id="MCGO01000056">
    <property type="protein sequence ID" value="ORY36368.1"/>
    <property type="molecule type" value="Genomic_DNA"/>
</dbReference>
<evidence type="ECO:0000256" key="2">
    <source>
        <dbReference type="ARBA" id="ARBA00022980"/>
    </source>
</evidence>
<dbReference type="CDD" id="cd03368">
    <property type="entry name" value="Ribosomal_S12"/>
    <property type="match status" value="1"/>
</dbReference>
<dbReference type="SUPFAM" id="SSF50249">
    <property type="entry name" value="Nucleic acid-binding proteins"/>
    <property type="match status" value="1"/>
</dbReference>
<dbReference type="GO" id="GO:0006412">
    <property type="term" value="P:translation"/>
    <property type="evidence" value="ECO:0007669"/>
    <property type="project" value="InterPro"/>
</dbReference>
<dbReference type="Gene3D" id="2.40.50.140">
    <property type="entry name" value="Nucleic acid-binding proteins"/>
    <property type="match status" value="1"/>
</dbReference>
<dbReference type="PANTHER" id="PTHR11652">
    <property type="entry name" value="30S RIBOSOMAL PROTEIN S12 FAMILY MEMBER"/>
    <property type="match status" value="1"/>
</dbReference>
<dbReference type="AlphaFoldDB" id="A0A1Y2BNN3"/>
<dbReference type="InterPro" id="IPR005679">
    <property type="entry name" value="Ribosomal_uS12_bac"/>
</dbReference>
<comment type="similarity">
    <text evidence="1">Belongs to the universal ribosomal protein uS12 family.</text>
</comment>
<dbReference type="Pfam" id="PF00164">
    <property type="entry name" value="Ribosom_S12_S23"/>
    <property type="match status" value="1"/>
</dbReference>
<protein>
    <submittedName>
        <fullName evidence="5">Ribosomal protein S12</fullName>
    </submittedName>
</protein>